<comment type="similarity">
    <text evidence="2 12">Belongs to the PAM17 family.</text>
</comment>
<evidence type="ECO:0000256" key="1">
    <source>
        <dbReference type="ARBA" id="ARBA00004448"/>
    </source>
</evidence>
<evidence type="ECO:0000256" key="8">
    <source>
        <dbReference type="ARBA" id="ARBA00022989"/>
    </source>
</evidence>
<gene>
    <name evidence="13" type="primary">PAM17</name>
    <name evidence="13" type="ORF">OHK93_005072</name>
</gene>
<comment type="caution">
    <text evidence="12">Lacks conserved residue(s) required for the propagation of feature annotation.</text>
</comment>
<evidence type="ECO:0000256" key="10">
    <source>
        <dbReference type="ARBA" id="ARBA00023128"/>
    </source>
</evidence>
<dbReference type="AlphaFoldDB" id="A0AA43QX55"/>
<keyword evidence="14" id="KW-1185">Reference proteome</keyword>
<keyword evidence="8 12" id="KW-1133">Transmembrane helix</keyword>
<evidence type="ECO:0000256" key="7">
    <source>
        <dbReference type="ARBA" id="ARBA00022946"/>
    </source>
</evidence>
<keyword evidence="5 12" id="KW-0999">Mitochondrion inner membrane</keyword>
<keyword evidence="11 12" id="KW-0472">Membrane</keyword>
<name>A0AA43QX55_9LECA</name>
<organism evidence="13 14">
    <name type="scientific">Ramalina farinacea</name>
    <dbReference type="NCBI Taxonomy" id="258253"/>
    <lineage>
        <taxon>Eukaryota</taxon>
        <taxon>Fungi</taxon>
        <taxon>Dikarya</taxon>
        <taxon>Ascomycota</taxon>
        <taxon>Pezizomycotina</taxon>
        <taxon>Lecanoromycetes</taxon>
        <taxon>OSLEUM clade</taxon>
        <taxon>Lecanoromycetidae</taxon>
        <taxon>Lecanorales</taxon>
        <taxon>Lecanorineae</taxon>
        <taxon>Ramalinaceae</taxon>
        <taxon>Ramalina</taxon>
    </lineage>
</organism>
<comment type="subunit">
    <text evidence="12">Component of the PAM complex.</text>
</comment>
<evidence type="ECO:0000313" key="14">
    <source>
        <dbReference type="Proteomes" id="UP001161017"/>
    </source>
</evidence>
<proteinExistence type="inferred from homology"/>
<evidence type="ECO:0000256" key="9">
    <source>
        <dbReference type="ARBA" id="ARBA00023010"/>
    </source>
</evidence>
<keyword evidence="4 12" id="KW-0812">Transmembrane</keyword>
<dbReference type="InterPro" id="IPR013875">
    <property type="entry name" value="Pam17"/>
</dbReference>
<reference evidence="13" key="1">
    <citation type="journal article" date="2023" name="Genome Biol. Evol.">
        <title>First Whole Genome Sequence and Flow Cytometry Genome Size Data for the Lichen-Forming Fungus Ramalina farinacea (Ascomycota).</title>
        <authorList>
            <person name="Llewellyn T."/>
            <person name="Mian S."/>
            <person name="Hill R."/>
            <person name="Leitch I.J."/>
            <person name="Gaya E."/>
        </authorList>
    </citation>
    <scope>NUCLEOTIDE SEQUENCE</scope>
    <source>
        <strain evidence="13">LIQ254RAFAR</strain>
    </source>
</reference>
<dbReference type="EMBL" id="JAPUFD010000025">
    <property type="protein sequence ID" value="MDI1493284.1"/>
    <property type="molecule type" value="Genomic_DNA"/>
</dbReference>
<keyword evidence="7" id="KW-0809">Transit peptide</keyword>
<comment type="caution">
    <text evidence="13">The sequence shown here is derived from an EMBL/GenBank/DDBJ whole genome shotgun (WGS) entry which is preliminary data.</text>
</comment>
<dbReference type="PANTHER" id="PTHR28021">
    <property type="entry name" value="PRESEQUENCE TRANSLOCATED-ASSOCIATED MOTOR SUBUNIT PAM17, MITOCHONDRIAL"/>
    <property type="match status" value="1"/>
</dbReference>
<dbReference type="PANTHER" id="PTHR28021:SF1">
    <property type="entry name" value="PRESEQUENCE TRANSLOCATED-ASSOCIATED MOTOR SUBUNIT PAM17, MITOCHONDRIAL"/>
    <property type="match status" value="1"/>
</dbReference>
<feature type="transmembrane region" description="Helical" evidence="12">
    <location>
        <begin position="54"/>
        <end position="80"/>
    </location>
</feature>
<evidence type="ECO:0000256" key="11">
    <source>
        <dbReference type="ARBA" id="ARBA00023136"/>
    </source>
</evidence>
<keyword evidence="3 12" id="KW-0813">Transport</keyword>
<accession>A0AA43QX55</accession>
<evidence type="ECO:0000256" key="4">
    <source>
        <dbReference type="ARBA" id="ARBA00022692"/>
    </source>
</evidence>
<dbReference type="GO" id="GO:0030150">
    <property type="term" value="P:protein import into mitochondrial matrix"/>
    <property type="evidence" value="ECO:0007669"/>
    <property type="project" value="UniProtKB-UniRule"/>
</dbReference>
<comment type="subcellular location">
    <subcellularLocation>
        <location evidence="1 12">Mitochondrion inner membrane</location>
        <topology evidence="1 12">Multi-pass membrane protein</topology>
    </subcellularLocation>
</comment>
<dbReference type="Proteomes" id="UP001161017">
    <property type="component" value="Unassembled WGS sequence"/>
</dbReference>
<dbReference type="Pfam" id="PF08566">
    <property type="entry name" value="Pam17"/>
    <property type="match status" value="1"/>
</dbReference>
<evidence type="ECO:0000256" key="2">
    <source>
        <dbReference type="ARBA" id="ARBA00006837"/>
    </source>
</evidence>
<keyword evidence="6 12" id="KW-0653">Protein transport</keyword>
<evidence type="ECO:0000313" key="13">
    <source>
        <dbReference type="EMBL" id="MDI1493284.1"/>
    </source>
</evidence>
<dbReference type="GO" id="GO:0001405">
    <property type="term" value="C:PAM complex, Tim23 associated import motor"/>
    <property type="evidence" value="ECO:0007669"/>
    <property type="project" value="UniProtKB-UniRule"/>
</dbReference>
<keyword evidence="10 12" id="KW-0496">Mitochondrion</keyword>
<evidence type="ECO:0000256" key="5">
    <source>
        <dbReference type="ARBA" id="ARBA00022792"/>
    </source>
</evidence>
<evidence type="ECO:0000256" key="6">
    <source>
        <dbReference type="ARBA" id="ARBA00022927"/>
    </source>
</evidence>
<protein>
    <recommendedName>
        <fullName evidence="12">Presequence translocated-associated motor subunit PAM17</fullName>
    </recommendedName>
</protein>
<comment type="function">
    <text evidence="12">Component of the PAM complex, a complex required for the translocation of transit peptide-containing proteins from the inner membrane into the mitochondrial matrix in an ATP-dependent manner.</text>
</comment>
<sequence length="156" mass="17644">MTWNSFFHHRKIRRRYNLASSLALSSSAFFLGTQTIAAQPNLDIFNFVGGVEPIFVAGGVTLAVGAVGWLAGPSVGGWVFGRVGMRGRGREGRGEFRAKEREFFKHVQKYRPNAGYSSTTNPLPDWYGEKIGSLREYRTWLKDQRAFNKKREVILI</sequence>
<evidence type="ECO:0000256" key="12">
    <source>
        <dbReference type="RuleBase" id="RU367146"/>
    </source>
</evidence>
<keyword evidence="9 12" id="KW-0811">Translocation</keyword>
<evidence type="ECO:0000256" key="3">
    <source>
        <dbReference type="ARBA" id="ARBA00022448"/>
    </source>
</evidence>